<feature type="domain" description="N-(5'phosphoribosyl) anthranilate isomerase (PRAI)" evidence="9">
    <location>
        <begin position="273"/>
        <end position="435"/>
    </location>
</feature>
<dbReference type="GO" id="GO:0004640">
    <property type="term" value="F:phosphoribosylanthranilate isomerase activity"/>
    <property type="evidence" value="ECO:0007669"/>
    <property type="project" value="UniProtKB-EC"/>
</dbReference>
<reference evidence="10" key="1">
    <citation type="journal article" date="2019" name="G3 (Bethesda)">
        <title>Genome Assemblies of Two Rare Opportunistic Yeast Pathogens: Diutina rugosa (syn. Candida rugosa) and Trichomonascus ciferrii (syn. Candida ciferrii).</title>
        <authorList>
            <person name="Mixao V."/>
            <person name="Saus E."/>
            <person name="Hansen A.P."/>
            <person name="Lass-Florl C."/>
            <person name="Gabaldon T."/>
        </authorList>
    </citation>
    <scope>NUCLEOTIDE SEQUENCE</scope>
    <source>
        <strain evidence="10">CBS 4856</strain>
    </source>
</reference>
<dbReference type="HAMAP" id="MF_00135">
    <property type="entry name" value="PRAI"/>
    <property type="match status" value="1"/>
</dbReference>
<evidence type="ECO:0000256" key="1">
    <source>
        <dbReference type="ARBA" id="ARBA00004664"/>
    </source>
</evidence>
<keyword evidence="5" id="KW-0028">Amino-acid biosynthesis</keyword>
<protein>
    <recommendedName>
        <fullName evidence="4">N-(5'-phosphoribosyl)anthranilate isomerase</fullName>
        <ecNumber evidence="3">5.3.1.24</ecNumber>
    </recommendedName>
</protein>
<dbReference type="InterPro" id="IPR011060">
    <property type="entry name" value="RibuloseP-bd_barrel"/>
</dbReference>
<dbReference type="Gene3D" id="3.20.20.70">
    <property type="entry name" value="Aldolase class I"/>
    <property type="match status" value="1"/>
</dbReference>
<keyword evidence="7" id="KW-0057">Aromatic amino acid biosynthesis</keyword>
<organism evidence="10 11">
    <name type="scientific">Trichomonascus ciferrii</name>
    <dbReference type="NCBI Taxonomy" id="44093"/>
    <lineage>
        <taxon>Eukaryota</taxon>
        <taxon>Fungi</taxon>
        <taxon>Dikarya</taxon>
        <taxon>Ascomycota</taxon>
        <taxon>Saccharomycotina</taxon>
        <taxon>Dipodascomycetes</taxon>
        <taxon>Dipodascales</taxon>
        <taxon>Trichomonascaceae</taxon>
        <taxon>Trichomonascus</taxon>
        <taxon>Trichomonascus ciferrii complex</taxon>
    </lineage>
</organism>
<evidence type="ECO:0000313" key="11">
    <source>
        <dbReference type="Proteomes" id="UP000761534"/>
    </source>
</evidence>
<dbReference type="PANTHER" id="PTHR42894:SF1">
    <property type="entry name" value="N-(5'-PHOSPHORIBOSYL)ANTHRANILATE ISOMERASE"/>
    <property type="match status" value="1"/>
</dbReference>
<dbReference type="CDD" id="cd00405">
    <property type="entry name" value="PRAI"/>
    <property type="match status" value="1"/>
</dbReference>
<evidence type="ECO:0000256" key="8">
    <source>
        <dbReference type="ARBA" id="ARBA00023235"/>
    </source>
</evidence>
<evidence type="ECO:0000313" key="10">
    <source>
        <dbReference type="EMBL" id="KAA8917614.1"/>
    </source>
</evidence>
<name>A0A642VE10_9ASCO</name>
<comment type="pathway">
    <text evidence="1">Amino-acid biosynthesis; L-tryptophan biosynthesis; L-tryptophan from chorismate: step 3/5.</text>
</comment>
<dbReference type="EMBL" id="SWFS01000024">
    <property type="protein sequence ID" value="KAA8917614.1"/>
    <property type="molecule type" value="Genomic_DNA"/>
</dbReference>
<accession>A0A642VE10</accession>
<dbReference type="UniPathway" id="UPA00035">
    <property type="reaction ID" value="UER00042"/>
</dbReference>
<evidence type="ECO:0000256" key="4">
    <source>
        <dbReference type="ARBA" id="ARBA00022272"/>
    </source>
</evidence>
<dbReference type="OrthoDB" id="524799at2759"/>
<dbReference type="InterPro" id="IPR044643">
    <property type="entry name" value="TrpF_fam"/>
</dbReference>
<keyword evidence="6" id="KW-0822">Tryptophan biosynthesis</keyword>
<dbReference type="GO" id="GO:0000162">
    <property type="term" value="P:L-tryptophan biosynthetic process"/>
    <property type="evidence" value="ECO:0007669"/>
    <property type="project" value="UniProtKB-UniPathway"/>
</dbReference>
<evidence type="ECO:0000256" key="5">
    <source>
        <dbReference type="ARBA" id="ARBA00022605"/>
    </source>
</evidence>
<keyword evidence="8" id="KW-0413">Isomerase</keyword>
<evidence type="ECO:0000259" key="9">
    <source>
        <dbReference type="Pfam" id="PF00697"/>
    </source>
</evidence>
<dbReference type="VEuPathDB" id="FungiDB:TRICI_000215"/>
<keyword evidence="11" id="KW-1185">Reference proteome</keyword>
<comment type="similarity">
    <text evidence="2">Belongs to the TrpF family.</text>
</comment>
<comment type="caution">
    <text evidence="10">The sequence shown here is derived from an EMBL/GenBank/DDBJ whole genome shotgun (WGS) entry which is preliminary data.</text>
</comment>
<dbReference type="EC" id="5.3.1.24" evidence="3"/>
<evidence type="ECO:0000256" key="3">
    <source>
        <dbReference type="ARBA" id="ARBA00012572"/>
    </source>
</evidence>
<dbReference type="Pfam" id="PF00697">
    <property type="entry name" value="PRAI"/>
    <property type="match status" value="1"/>
</dbReference>
<dbReference type="PANTHER" id="PTHR42894">
    <property type="entry name" value="N-(5'-PHOSPHORIBOSYL)ANTHRANILATE ISOMERASE"/>
    <property type="match status" value="1"/>
</dbReference>
<proteinExistence type="inferred from homology"/>
<dbReference type="SUPFAM" id="SSF51366">
    <property type="entry name" value="Ribulose-phoshate binding barrel"/>
    <property type="match status" value="1"/>
</dbReference>
<dbReference type="Proteomes" id="UP000761534">
    <property type="component" value="Unassembled WGS sequence"/>
</dbReference>
<sequence length="444" mass="48656">MTNTCLYADQIKYSIREQRDILANARRFGYIDNTKTAPHEFIQIGRYVDVLIADSGVVLHNLAIRSAINKLAARPLLLWMQSVTQDPANYVLGETVEAGLSGSDGVILKSSELASEDNACGSIRRCRDHGLSSVIQVEKQTDVNAILGLETKPDAIVTFDRADIQLPDDFDILHIHISKHPEQSGSVLYSELDQIPPPTPTSHQNASSPLVKVCGIKTVEAAKVALDSGADMIGMILVPGRARTVDMETAKKISQTVRGYNRKQIYDPPRSVNTAESVFEATSQLLRIKAAKRPYIVGVFRNQSLQTILEIQEELQLDMVQLHGSEPLSWCHLIPVPVIKRFTPNTQDFESCSITGYHKACLLDGEIGGEGKLVDWSATQGQVKLGARFILAGGLNEHNVTEALKTQGVFGVDVSGGVESSEGVKDLKKIERFVRTAKSTPLNF</sequence>
<dbReference type="InterPro" id="IPR013785">
    <property type="entry name" value="Aldolase_TIM"/>
</dbReference>
<evidence type="ECO:0000256" key="7">
    <source>
        <dbReference type="ARBA" id="ARBA00023141"/>
    </source>
</evidence>
<evidence type="ECO:0000256" key="6">
    <source>
        <dbReference type="ARBA" id="ARBA00022822"/>
    </source>
</evidence>
<evidence type="ECO:0000256" key="2">
    <source>
        <dbReference type="ARBA" id="ARBA00007571"/>
    </source>
</evidence>
<gene>
    <name evidence="10" type="ORF">TRICI_000215</name>
</gene>
<dbReference type="AlphaFoldDB" id="A0A642VE10"/>
<dbReference type="InterPro" id="IPR001240">
    <property type="entry name" value="PRAI_dom"/>
</dbReference>